<comment type="subcellular location">
    <subcellularLocation>
        <location evidence="2">Cytoplasm</location>
    </subcellularLocation>
    <subcellularLocation>
        <location evidence="1">Nucleus</location>
    </subcellularLocation>
</comment>
<keyword evidence="11" id="KW-0520">NAD</keyword>
<dbReference type="PROSITE" id="PS51059">
    <property type="entry name" value="PARP_CATALYTIC"/>
    <property type="match status" value="1"/>
</dbReference>
<keyword evidence="12" id="KW-0539">Nucleus</keyword>
<dbReference type="PANTHER" id="PTHR14453:SF70">
    <property type="entry name" value="PROTEIN MONO-ADP-RIBOSYLTRANSFERASE PARP9"/>
    <property type="match status" value="1"/>
</dbReference>
<gene>
    <name evidence="17 18" type="primary">PARP9</name>
</gene>
<dbReference type="Gene3D" id="3.90.228.10">
    <property type="match status" value="1"/>
</dbReference>
<protein>
    <submittedName>
        <fullName evidence="17 18">Protein mono-ADP-ribosyltransferase PARP9 isoform X2</fullName>
    </submittedName>
</protein>
<dbReference type="InterPro" id="IPR052056">
    <property type="entry name" value="Mono-ARTD/PARP"/>
</dbReference>
<keyword evidence="8" id="KW-0677">Repeat</keyword>
<keyword evidence="5" id="KW-0328">Glycosyltransferase</keyword>
<sequence>MNSSKKSFAQILPQWKKGNTEGECLPHKCSGIDTLNENYSWQISVTDNDFKIFKNHESQLCEILQDKFDCISTVVSPALEGHIKSLQVFRKMLTSQVALSVWKDDLTRHVVDAVVNAANEHLQHMGGLALALVKAGGPEIEEDSRRFIGRYGKVPTSRIAITRAGRLPCKEIIHAVGPQWIARDGQRCVEELKMAIINILEYVNCTNLDIKAVAIPALSSGIFQFPLDLCTRIIVSTIKLYFIKKQVVGNLKEIHLVSNEDPTVAAFKTASENILGRNQLESLAFSAEMAENKSMLPSHNSFSVSQWTREEKRENGLKANSPAINLMGSNMEKMREAEAWIHRLLKLQGHHVIENNHIFYLGTKEHDILSRLQKTSSVSISEIIDSGKAKLEIKGARADLIEVVMKIEHVLCDIQEEMAKRREQDLWSLLGQWTGQQPKKQDEMKGNSNRVKFPVMFSTQALQDKKKQFEKCGFQVIKVEKINNEVLNTVFQAKKKMMAGRSRNVLVSHGLFHRVPHQFCNMVCRVGFQRMYQMPCESRYGAGIYFTKNLKNLADQIRKTPATDKLIYVFEADVLTGSFCQSCQLNIVPPPLSPGAIDGYDSVVDNVSSPETFVIFSSTQAVPQYLWTCSQDEVWSRDYSSGQMMLSSQSYWG</sequence>
<dbReference type="SMART" id="SM00506">
    <property type="entry name" value="A1pp"/>
    <property type="match status" value="1"/>
</dbReference>
<comment type="similarity">
    <text evidence="13">Belongs to the ARTD/PARP family.</text>
</comment>
<accession>A0A2Y9QM84</accession>
<dbReference type="InterPro" id="IPR002589">
    <property type="entry name" value="Macro_dom"/>
</dbReference>
<evidence type="ECO:0000313" key="16">
    <source>
        <dbReference type="Proteomes" id="UP000248480"/>
    </source>
</evidence>
<dbReference type="Pfam" id="PF01661">
    <property type="entry name" value="Macro"/>
    <property type="match status" value="1"/>
</dbReference>
<evidence type="ECO:0000256" key="9">
    <source>
        <dbReference type="ARBA" id="ARBA00022765"/>
    </source>
</evidence>
<keyword evidence="10" id="KW-0391">Immunity</keyword>
<dbReference type="GO" id="GO:0060335">
    <property type="term" value="P:positive regulation of type II interferon-mediated signaling pathway"/>
    <property type="evidence" value="ECO:0007669"/>
    <property type="project" value="TreeGrafter"/>
</dbReference>
<dbReference type="GO" id="GO:0070212">
    <property type="term" value="P:protein poly-ADP-ribosylation"/>
    <property type="evidence" value="ECO:0007669"/>
    <property type="project" value="TreeGrafter"/>
</dbReference>
<proteinExistence type="inferred from homology"/>
<dbReference type="GO" id="GO:0003950">
    <property type="term" value="F:NAD+ poly-ADP-ribosyltransferase activity"/>
    <property type="evidence" value="ECO:0007669"/>
    <property type="project" value="InterPro"/>
</dbReference>
<dbReference type="Gene3D" id="3.40.220.10">
    <property type="entry name" value="Leucine Aminopeptidase, subunit E, domain 1"/>
    <property type="match status" value="1"/>
</dbReference>
<evidence type="ECO:0000256" key="12">
    <source>
        <dbReference type="ARBA" id="ARBA00023242"/>
    </source>
</evidence>
<keyword evidence="16" id="KW-1185">Reference proteome</keyword>
<dbReference type="GO" id="GO:1990404">
    <property type="term" value="F:NAD+-protein mono-ADP-ribosyltransferase activity"/>
    <property type="evidence" value="ECO:0007669"/>
    <property type="project" value="TreeGrafter"/>
</dbReference>
<evidence type="ECO:0000256" key="11">
    <source>
        <dbReference type="ARBA" id="ARBA00023027"/>
    </source>
</evidence>
<feature type="domain" description="Macro" evidence="15">
    <location>
        <begin position="86"/>
        <end position="275"/>
    </location>
</feature>
<dbReference type="FunFam" id="3.40.220.10:FF:000010">
    <property type="entry name" value="Poly [ADP-ribose] polymerase"/>
    <property type="match status" value="1"/>
</dbReference>
<dbReference type="GO" id="GO:0003714">
    <property type="term" value="F:transcription corepressor activity"/>
    <property type="evidence" value="ECO:0007669"/>
    <property type="project" value="TreeGrafter"/>
</dbReference>
<organism evidence="16 18">
    <name type="scientific">Trichechus manatus latirostris</name>
    <name type="common">Florida manatee</name>
    <dbReference type="NCBI Taxonomy" id="127582"/>
    <lineage>
        <taxon>Eukaryota</taxon>
        <taxon>Metazoa</taxon>
        <taxon>Chordata</taxon>
        <taxon>Craniata</taxon>
        <taxon>Vertebrata</taxon>
        <taxon>Euteleostomi</taxon>
        <taxon>Mammalia</taxon>
        <taxon>Eutheria</taxon>
        <taxon>Afrotheria</taxon>
        <taxon>Sirenia</taxon>
        <taxon>Trichechidae</taxon>
        <taxon>Trichechus</taxon>
    </lineage>
</organism>
<name>A0A2Y9QM84_TRIMA</name>
<dbReference type="PROSITE" id="PS51154">
    <property type="entry name" value="MACRO"/>
    <property type="match status" value="1"/>
</dbReference>
<dbReference type="RefSeq" id="XP_023584585.1">
    <property type="nucleotide sequence ID" value="XM_023728817.1"/>
</dbReference>
<keyword evidence="9" id="KW-0013">ADP-ribosylation</keyword>
<evidence type="ECO:0000256" key="10">
    <source>
        <dbReference type="ARBA" id="ARBA00022859"/>
    </source>
</evidence>
<feature type="domain" description="PARP catalytic" evidence="14">
    <location>
        <begin position="435"/>
        <end position="653"/>
    </location>
</feature>
<dbReference type="GO" id="GO:0010629">
    <property type="term" value="P:negative regulation of gene expression"/>
    <property type="evidence" value="ECO:0007669"/>
    <property type="project" value="TreeGrafter"/>
</dbReference>
<dbReference type="InterPro" id="IPR043472">
    <property type="entry name" value="Macro_dom-like"/>
</dbReference>
<dbReference type="GO" id="GO:0005634">
    <property type="term" value="C:nucleus"/>
    <property type="evidence" value="ECO:0007669"/>
    <property type="project" value="UniProtKB-SubCell"/>
</dbReference>
<evidence type="ECO:0000256" key="6">
    <source>
        <dbReference type="ARBA" id="ARBA00022679"/>
    </source>
</evidence>
<evidence type="ECO:0000259" key="14">
    <source>
        <dbReference type="PROSITE" id="PS51059"/>
    </source>
</evidence>
<evidence type="ECO:0000256" key="4">
    <source>
        <dbReference type="ARBA" id="ARBA00022588"/>
    </source>
</evidence>
<dbReference type="PANTHER" id="PTHR14453">
    <property type="entry name" value="PARP/ZINC FINGER CCCH TYPE DOMAIN CONTAINING PROTEIN"/>
    <property type="match status" value="1"/>
</dbReference>
<dbReference type="RefSeq" id="XP_023584584.1">
    <property type="nucleotide sequence ID" value="XM_023728816.1"/>
</dbReference>
<dbReference type="AlphaFoldDB" id="A0A2Y9QM84"/>
<dbReference type="GO" id="GO:0044389">
    <property type="term" value="F:ubiquitin-like protein ligase binding"/>
    <property type="evidence" value="ECO:0007669"/>
    <property type="project" value="TreeGrafter"/>
</dbReference>
<dbReference type="InterPro" id="IPR012317">
    <property type="entry name" value="Poly(ADP-ribose)pol_cat_dom"/>
</dbReference>
<evidence type="ECO:0000256" key="2">
    <source>
        <dbReference type="ARBA" id="ARBA00004496"/>
    </source>
</evidence>
<keyword evidence="3" id="KW-0963">Cytoplasm</keyword>
<keyword evidence="4" id="KW-0399">Innate immunity</keyword>
<evidence type="ECO:0000259" key="15">
    <source>
        <dbReference type="PROSITE" id="PS51154"/>
    </source>
</evidence>
<dbReference type="SUPFAM" id="SSF56399">
    <property type="entry name" value="ADP-ribosylation"/>
    <property type="match status" value="1"/>
</dbReference>
<dbReference type="Proteomes" id="UP000248480">
    <property type="component" value="Unplaced"/>
</dbReference>
<dbReference type="GO" id="GO:0016779">
    <property type="term" value="F:nucleotidyltransferase activity"/>
    <property type="evidence" value="ECO:0007669"/>
    <property type="project" value="UniProtKB-KW"/>
</dbReference>
<evidence type="ECO:0000256" key="1">
    <source>
        <dbReference type="ARBA" id="ARBA00004123"/>
    </source>
</evidence>
<dbReference type="CDD" id="cd02907">
    <property type="entry name" value="Macro_Af1521_BAL-like"/>
    <property type="match status" value="1"/>
</dbReference>
<evidence type="ECO:0000313" key="18">
    <source>
        <dbReference type="RefSeq" id="XP_023584585.1"/>
    </source>
</evidence>
<dbReference type="GeneID" id="101347071"/>
<evidence type="ECO:0000256" key="5">
    <source>
        <dbReference type="ARBA" id="ARBA00022676"/>
    </source>
</evidence>
<keyword evidence="7" id="KW-0548">Nucleotidyltransferase</keyword>
<keyword evidence="6" id="KW-0808">Transferase</keyword>
<dbReference type="SUPFAM" id="SSF52949">
    <property type="entry name" value="Macro domain-like"/>
    <property type="match status" value="1"/>
</dbReference>
<evidence type="ECO:0000313" key="17">
    <source>
        <dbReference type="RefSeq" id="XP_023584584.1"/>
    </source>
</evidence>
<dbReference type="CTD" id="83666"/>
<evidence type="ECO:0000256" key="7">
    <source>
        <dbReference type="ARBA" id="ARBA00022695"/>
    </source>
</evidence>
<evidence type="ECO:0000256" key="13">
    <source>
        <dbReference type="ARBA" id="ARBA00024347"/>
    </source>
</evidence>
<dbReference type="GO" id="GO:0005737">
    <property type="term" value="C:cytoplasm"/>
    <property type="evidence" value="ECO:0007669"/>
    <property type="project" value="UniProtKB-SubCell"/>
</dbReference>
<dbReference type="CDD" id="cd01439">
    <property type="entry name" value="TCCD_inducible_PARP_like"/>
    <property type="match status" value="1"/>
</dbReference>
<dbReference type="GO" id="GO:0045087">
    <property type="term" value="P:innate immune response"/>
    <property type="evidence" value="ECO:0007669"/>
    <property type="project" value="UniProtKB-KW"/>
</dbReference>
<reference evidence="17 18" key="1">
    <citation type="submission" date="2025-04" db="UniProtKB">
        <authorList>
            <consortium name="RefSeq"/>
        </authorList>
    </citation>
    <scope>IDENTIFICATION</scope>
</reference>
<evidence type="ECO:0000256" key="3">
    <source>
        <dbReference type="ARBA" id="ARBA00022490"/>
    </source>
</evidence>
<evidence type="ECO:0000256" key="8">
    <source>
        <dbReference type="ARBA" id="ARBA00022737"/>
    </source>
</evidence>